<gene>
    <name evidence="2" type="ORF">Sylvanvirus12_5</name>
</gene>
<name>A0A3G5AKN0_9VIRU</name>
<organism evidence="2">
    <name type="scientific">Sylvanvirus sp</name>
    <dbReference type="NCBI Taxonomy" id="2487774"/>
    <lineage>
        <taxon>Viruses</taxon>
    </lineage>
</organism>
<evidence type="ECO:0000313" key="2">
    <source>
        <dbReference type="EMBL" id="AYV86873.1"/>
    </source>
</evidence>
<feature type="region of interest" description="Disordered" evidence="1">
    <location>
        <begin position="265"/>
        <end position="316"/>
    </location>
</feature>
<protein>
    <submittedName>
        <fullName evidence="2">Uncharacterized protein</fullName>
    </submittedName>
</protein>
<accession>A0A3G5AKN0</accession>
<reference evidence="2" key="1">
    <citation type="submission" date="2018-10" db="EMBL/GenBank/DDBJ databases">
        <title>Hidden diversity of soil giant viruses.</title>
        <authorList>
            <person name="Schulz F."/>
            <person name="Alteio L."/>
            <person name="Goudeau D."/>
            <person name="Ryan E.M."/>
            <person name="Malmstrom R.R."/>
            <person name="Blanchard J."/>
            <person name="Woyke T."/>
        </authorList>
    </citation>
    <scope>NUCLEOTIDE SEQUENCE</scope>
    <source>
        <strain evidence="2">SYV1</strain>
    </source>
</reference>
<feature type="compositionally biased region" description="Polar residues" evidence="1">
    <location>
        <begin position="281"/>
        <end position="290"/>
    </location>
</feature>
<sequence length="332" mass="34903">MSFPITSISSPNGLIAAPTTGNAVNLSNLSVAMQNLANGSSLMPTLNVVQAFVQKYFGVGPYSLYPIHLLDLAGTWNIVSGSYGTSTQYLAVSPFQTNINVQTATPQNVSINSYTAVTDLVVSDLNAPVVHGFLSLQPGNYVIYTPFPSSSVTNPAYLPVAGVGLMTDLNTLSMVMFPSATSSYWRRVSPFSPLNVGISNALVMSGGNVPVRFATGSPAGIANAMNLTPQTIQNAQNTALSATTSLTLPMSSAFNQTPFNANPTNVPSFSNAGPLGPINVGGTTSFSSGARRTPKSPRRPSQKELKEPRVYTPHSTCSCPSCHAFRTTTPQK</sequence>
<proteinExistence type="predicted"/>
<dbReference type="EMBL" id="MK072518">
    <property type="protein sequence ID" value="AYV86873.1"/>
    <property type="molecule type" value="Genomic_DNA"/>
</dbReference>
<evidence type="ECO:0000256" key="1">
    <source>
        <dbReference type="SAM" id="MobiDB-lite"/>
    </source>
</evidence>